<comment type="cofactor">
    <cofactor evidence="1">
        <name>Mo-molybdopterin</name>
        <dbReference type="ChEBI" id="CHEBI:71302"/>
    </cofactor>
</comment>
<dbReference type="SUPFAM" id="SSF81296">
    <property type="entry name" value="E set domains"/>
    <property type="match status" value="1"/>
</dbReference>
<dbReference type="PRINTS" id="PR00407">
    <property type="entry name" value="EUMOPTERIN"/>
</dbReference>
<evidence type="ECO:0000256" key="9">
    <source>
        <dbReference type="ARBA" id="ARBA00023004"/>
    </source>
</evidence>
<feature type="domain" description="Cytochrome b5 heme-binding" evidence="12">
    <location>
        <begin position="444"/>
        <end position="506"/>
    </location>
</feature>
<feature type="binding site" evidence="10">
    <location>
        <position position="577"/>
    </location>
    <ligand>
        <name>FAD</name>
        <dbReference type="ChEBI" id="CHEBI:57692"/>
    </ligand>
</feature>
<feature type="compositionally biased region" description="Low complexity" evidence="11">
    <location>
        <begin position="398"/>
        <end position="416"/>
    </location>
</feature>
<comment type="cofactor">
    <cofactor evidence="2 10">
        <name>FAD</name>
        <dbReference type="ChEBI" id="CHEBI:57692"/>
    </cofactor>
</comment>
<dbReference type="GO" id="GO:0071949">
    <property type="term" value="F:FAD binding"/>
    <property type="evidence" value="ECO:0007669"/>
    <property type="project" value="TreeGrafter"/>
</dbReference>
<evidence type="ECO:0000256" key="1">
    <source>
        <dbReference type="ARBA" id="ARBA00001924"/>
    </source>
</evidence>
<feature type="non-terminal residue" evidence="14">
    <location>
        <position position="701"/>
    </location>
</feature>
<proteinExistence type="predicted"/>
<gene>
    <name evidence="14" type="ORF">EIP91_007503</name>
</gene>
<dbReference type="Pfam" id="PF00173">
    <property type="entry name" value="Cyt-b5"/>
    <property type="match status" value="1"/>
</dbReference>
<dbReference type="InterPro" id="IPR017927">
    <property type="entry name" value="FAD-bd_FR_type"/>
</dbReference>
<dbReference type="InterPro" id="IPR005066">
    <property type="entry name" value="MoCF_OxRdtse_dimer"/>
</dbReference>
<keyword evidence="7 10" id="KW-0274">FAD</keyword>
<evidence type="ECO:0008006" key="16">
    <source>
        <dbReference type="Google" id="ProtNLM"/>
    </source>
</evidence>
<dbReference type="Pfam" id="PF03404">
    <property type="entry name" value="Mo-co_dimer"/>
    <property type="match status" value="1"/>
</dbReference>
<evidence type="ECO:0000256" key="2">
    <source>
        <dbReference type="ARBA" id="ARBA00001974"/>
    </source>
</evidence>
<accession>A0A4R0R478</accession>
<keyword evidence="5 10" id="KW-0285">Flavoprotein</keyword>
<dbReference type="PRINTS" id="PR00363">
    <property type="entry name" value="CYTOCHROMEB5"/>
</dbReference>
<dbReference type="Gene3D" id="3.30.710.10">
    <property type="entry name" value="Potassium Channel Kv1.1, Chain A"/>
    <property type="match status" value="1"/>
</dbReference>
<dbReference type="OrthoDB" id="432685at2759"/>
<keyword evidence="15" id="KW-1185">Reference proteome</keyword>
<dbReference type="PROSITE" id="PS51384">
    <property type="entry name" value="FAD_FR"/>
    <property type="match status" value="1"/>
</dbReference>
<dbReference type="Proteomes" id="UP000292702">
    <property type="component" value="Unassembled WGS sequence"/>
</dbReference>
<dbReference type="InterPro" id="IPR011333">
    <property type="entry name" value="SKP1/BTB/POZ_sf"/>
</dbReference>
<feature type="region of interest" description="Disordered" evidence="11">
    <location>
        <begin position="397"/>
        <end position="424"/>
    </location>
</feature>
<dbReference type="EMBL" id="RWJN01000404">
    <property type="protein sequence ID" value="TCD62081.1"/>
    <property type="molecule type" value="Genomic_DNA"/>
</dbReference>
<organism evidence="14 15">
    <name type="scientific">Steccherinum ochraceum</name>
    <dbReference type="NCBI Taxonomy" id="92696"/>
    <lineage>
        <taxon>Eukaryota</taxon>
        <taxon>Fungi</taxon>
        <taxon>Dikarya</taxon>
        <taxon>Basidiomycota</taxon>
        <taxon>Agaricomycotina</taxon>
        <taxon>Agaricomycetes</taxon>
        <taxon>Polyporales</taxon>
        <taxon>Steccherinaceae</taxon>
        <taxon>Steccherinum</taxon>
    </lineage>
</organism>
<dbReference type="InterPro" id="IPR008335">
    <property type="entry name" value="Mopterin_OxRdtase_euk"/>
</dbReference>
<dbReference type="PANTHER" id="PTHR19370">
    <property type="entry name" value="NADH-CYTOCHROME B5 REDUCTASE"/>
    <property type="match status" value="1"/>
</dbReference>
<feature type="binding site" evidence="10">
    <location>
        <position position="607"/>
    </location>
    <ligand>
        <name>FAD</name>
        <dbReference type="ChEBI" id="CHEBI:57692"/>
    </ligand>
</feature>
<dbReference type="Gene3D" id="3.10.120.10">
    <property type="entry name" value="Cytochrome b5-like heme/steroid binding domain"/>
    <property type="match status" value="1"/>
</dbReference>
<keyword evidence="4" id="KW-0349">Heme</keyword>
<keyword evidence="6" id="KW-0479">Metal-binding</keyword>
<dbReference type="InterPro" id="IPR008333">
    <property type="entry name" value="Cbr1-like_FAD-bd_dom"/>
</dbReference>
<dbReference type="GO" id="GO:0020037">
    <property type="term" value="F:heme binding"/>
    <property type="evidence" value="ECO:0007669"/>
    <property type="project" value="InterPro"/>
</dbReference>
<evidence type="ECO:0000313" key="15">
    <source>
        <dbReference type="Proteomes" id="UP000292702"/>
    </source>
</evidence>
<evidence type="ECO:0000256" key="4">
    <source>
        <dbReference type="ARBA" id="ARBA00022617"/>
    </source>
</evidence>
<evidence type="ECO:0000313" key="14">
    <source>
        <dbReference type="EMBL" id="TCD62081.1"/>
    </source>
</evidence>
<dbReference type="InterPro" id="IPR001834">
    <property type="entry name" value="CBR-like"/>
</dbReference>
<dbReference type="AlphaFoldDB" id="A0A4R0R478"/>
<evidence type="ECO:0000256" key="3">
    <source>
        <dbReference type="ARBA" id="ARBA00022505"/>
    </source>
</evidence>
<dbReference type="PANTHER" id="PTHR19370:SF185">
    <property type="entry name" value="NADH-CYTOCHROME B5 REDUCTASE"/>
    <property type="match status" value="1"/>
</dbReference>
<dbReference type="InterPro" id="IPR017938">
    <property type="entry name" value="Riboflavin_synthase-like_b-brl"/>
</dbReference>
<evidence type="ECO:0000256" key="8">
    <source>
        <dbReference type="ARBA" id="ARBA00023002"/>
    </source>
</evidence>
<dbReference type="InterPro" id="IPR001199">
    <property type="entry name" value="Cyt_B5-like_heme/steroid-bd"/>
</dbReference>
<keyword evidence="3" id="KW-0500">Molybdenum</keyword>
<dbReference type="GO" id="GO:0016491">
    <property type="term" value="F:oxidoreductase activity"/>
    <property type="evidence" value="ECO:0007669"/>
    <property type="project" value="UniProtKB-KW"/>
</dbReference>
<name>A0A4R0R478_9APHY</name>
<feature type="binding site" evidence="10">
    <location>
        <position position="608"/>
    </location>
    <ligand>
        <name>FAD</name>
        <dbReference type="ChEBI" id="CHEBI:57692"/>
    </ligand>
</feature>
<dbReference type="InterPro" id="IPR036400">
    <property type="entry name" value="Cyt_B5-like_heme/steroid_sf"/>
</dbReference>
<evidence type="ECO:0000256" key="6">
    <source>
        <dbReference type="ARBA" id="ARBA00022723"/>
    </source>
</evidence>
<dbReference type="Gene3D" id="2.40.30.10">
    <property type="entry name" value="Translation factors"/>
    <property type="match status" value="1"/>
</dbReference>
<dbReference type="SUPFAM" id="SSF55856">
    <property type="entry name" value="Cytochrome b5-like heme/steroid binding domain"/>
    <property type="match status" value="1"/>
</dbReference>
<evidence type="ECO:0000259" key="13">
    <source>
        <dbReference type="PROSITE" id="PS51384"/>
    </source>
</evidence>
<evidence type="ECO:0000256" key="11">
    <source>
        <dbReference type="SAM" id="MobiDB-lite"/>
    </source>
</evidence>
<dbReference type="PROSITE" id="PS00191">
    <property type="entry name" value="CYTOCHROME_B5_1"/>
    <property type="match status" value="1"/>
</dbReference>
<dbReference type="SUPFAM" id="SSF63380">
    <property type="entry name" value="Riboflavin synthase domain-like"/>
    <property type="match status" value="1"/>
</dbReference>
<dbReference type="PRINTS" id="PR00406">
    <property type="entry name" value="CYTB5RDTASE"/>
</dbReference>
<dbReference type="STRING" id="92696.A0A4R0R478"/>
<feature type="domain" description="FAD-binding FR-type" evidence="13">
    <location>
        <begin position="522"/>
        <end position="633"/>
    </location>
</feature>
<keyword evidence="8" id="KW-0560">Oxidoreductase</keyword>
<reference evidence="14 15" key="1">
    <citation type="submission" date="2018-11" db="EMBL/GenBank/DDBJ databases">
        <title>Genome assembly of Steccherinum ochraceum LE-BIN_3174, the white-rot fungus of the Steccherinaceae family (The Residual Polyporoid clade, Polyporales, Basidiomycota).</title>
        <authorList>
            <person name="Fedorova T.V."/>
            <person name="Glazunova O.A."/>
            <person name="Landesman E.O."/>
            <person name="Moiseenko K.V."/>
            <person name="Psurtseva N.V."/>
            <person name="Savinova O.S."/>
            <person name="Shakhova N.V."/>
            <person name="Tyazhelova T.V."/>
            <person name="Vasina D.V."/>
        </authorList>
    </citation>
    <scope>NUCLEOTIDE SEQUENCE [LARGE SCALE GENOMIC DNA]</scope>
    <source>
        <strain evidence="14 15">LE-BIN_3174</strain>
    </source>
</reference>
<dbReference type="InterPro" id="IPR018506">
    <property type="entry name" value="Cyt_B5_heme-BS"/>
</dbReference>
<feature type="binding site" evidence="10">
    <location>
        <position position="592"/>
    </location>
    <ligand>
        <name>FAD</name>
        <dbReference type="ChEBI" id="CHEBI:57692"/>
    </ligand>
</feature>
<evidence type="ECO:0000256" key="5">
    <source>
        <dbReference type="ARBA" id="ARBA00022630"/>
    </source>
</evidence>
<dbReference type="Gene3D" id="2.60.40.650">
    <property type="match status" value="1"/>
</dbReference>
<feature type="binding site" evidence="10">
    <location>
        <position position="575"/>
    </location>
    <ligand>
        <name>FAD</name>
        <dbReference type="ChEBI" id="CHEBI:57692"/>
    </ligand>
</feature>
<protein>
    <recommendedName>
        <fullName evidence="16">Cytochrome b5 heme-binding domain-containing protein</fullName>
    </recommendedName>
</protein>
<feature type="binding site" evidence="10">
    <location>
        <position position="594"/>
    </location>
    <ligand>
        <name>FAD</name>
        <dbReference type="ChEBI" id="CHEBI:57692"/>
    </ligand>
</feature>
<evidence type="ECO:0000259" key="12">
    <source>
        <dbReference type="PROSITE" id="PS50255"/>
    </source>
</evidence>
<dbReference type="SMART" id="SM01117">
    <property type="entry name" value="Cyt-b5"/>
    <property type="match status" value="1"/>
</dbReference>
<dbReference type="Pfam" id="PF00970">
    <property type="entry name" value="FAD_binding_6"/>
    <property type="match status" value="1"/>
</dbReference>
<dbReference type="InterPro" id="IPR014756">
    <property type="entry name" value="Ig_E-set"/>
</dbReference>
<evidence type="ECO:0000256" key="10">
    <source>
        <dbReference type="PIRSR" id="PIRSR601834-1"/>
    </source>
</evidence>
<comment type="caution">
    <text evidence="14">The sequence shown here is derived from an EMBL/GenBank/DDBJ whole genome shotgun (WGS) entry which is preliminary data.</text>
</comment>
<sequence>MVSPSVDHPSVAIPSFSPSADVWYHDGTAVLVAENEGFRVYSGMLAQQSSIFADMFAMPQPQGALESVYEGCSVIWMADSALEMRIFLRALHDGSATHDMAHTIEFGSLIDLLRMSTKYGVAYLRKLTISALQYYFPPDAGQHYDMRRARVDKISDNGPAAHDNDRTSTAQDDFHCTFSSALSFAGSDAYVLPNSCNGNSLMGAYSYVMAVLHRVHKFKELIFDNCNAVVHDGELDPALTSFAVPPRSAAAYAGGGRRVGRVEISLDDGENFELADIDYPEDLFRHVVHDDPVYGTIDLTERDTCFCWCFWTFSVPLSTLANTKVISLRAMDEGMNTQSRDMYPNATGMLNNWWFRVAVLRSDSDNGIELRFEHPAPIETTGGWMERIQKEGQNVIKPSFADPSDSSSTPSATSSQPPAPVKEVRMTKPGISGQITAEELKAQDPKKPWFVVNGEVYDGTSYLQDHPGGADSILLVAGDDATDDFMNIHSVDAKEKLTEYHIGTLATSLTPSPTPALPDLSADPSNIPFLSPKTWKPITLTSIEHVNHDSPLGLPVGQHVFVRLKRKDTGETVQRAYTPVFRAGARGGIEFLIKLYLPCTNFPLGGKMTTGFNQLEVGDAIEMKGPLGSNPLPPSDLVQPEFLQGETLLERLISRFLCLSSIAAQNHASPLSDDQPPSTFILHHVEHHRRYQTPAQNVPLR</sequence>
<keyword evidence="9" id="KW-0408">Iron</keyword>
<evidence type="ECO:0000256" key="7">
    <source>
        <dbReference type="ARBA" id="ARBA00022827"/>
    </source>
</evidence>
<dbReference type="GO" id="GO:0030151">
    <property type="term" value="F:molybdenum ion binding"/>
    <property type="evidence" value="ECO:0007669"/>
    <property type="project" value="InterPro"/>
</dbReference>
<dbReference type="PROSITE" id="PS50255">
    <property type="entry name" value="CYTOCHROME_B5_2"/>
    <property type="match status" value="1"/>
</dbReference>